<reference evidence="2" key="1">
    <citation type="submission" date="2019-08" db="EMBL/GenBank/DDBJ databases">
        <authorList>
            <person name="Kucharzyk K."/>
            <person name="Murdoch R.W."/>
            <person name="Higgins S."/>
            <person name="Loffler F."/>
        </authorList>
    </citation>
    <scope>NUCLEOTIDE SEQUENCE</scope>
</reference>
<dbReference type="AlphaFoldDB" id="A0A645IED3"/>
<feature type="transmembrane region" description="Helical" evidence="1">
    <location>
        <begin position="7"/>
        <end position="27"/>
    </location>
</feature>
<dbReference type="EMBL" id="VSSQ01105894">
    <property type="protein sequence ID" value="MPN45763.1"/>
    <property type="molecule type" value="Genomic_DNA"/>
</dbReference>
<comment type="caution">
    <text evidence="2">The sequence shown here is derived from an EMBL/GenBank/DDBJ whole genome shotgun (WGS) entry which is preliminary data.</text>
</comment>
<dbReference type="Pfam" id="PF12389">
    <property type="entry name" value="Peptidase_M73"/>
    <property type="match status" value="1"/>
</dbReference>
<name>A0A645IED3_9ZZZZ</name>
<sequence length="173" mass="18999">MKGRLFYSMLIIVVVVFSMSGGVVAWFTHETTADVQQFVVGTLEISSPQLIAETGVWEPGETVELTYRITNLGNQDMYLRVRPVTEYMGDAFLLSGDALIYDIADAQWITTDSAVWYYGSVSPLVIAPTQSVDIPLSVAVAADVNGYVSVSLEAESIQVSATSIEKLWPDHPW</sequence>
<accession>A0A645IED3</accession>
<gene>
    <name evidence="2" type="ORF">SDC9_193334</name>
</gene>
<evidence type="ECO:0000313" key="2">
    <source>
        <dbReference type="EMBL" id="MPN45763.1"/>
    </source>
</evidence>
<protein>
    <submittedName>
        <fullName evidence="2">Uncharacterized protein</fullName>
    </submittedName>
</protein>
<evidence type="ECO:0000256" key="1">
    <source>
        <dbReference type="SAM" id="Phobius"/>
    </source>
</evidence>
<keyword evidence="1" id="KW-1133">Transmembrane helix</keyword>
<keyword evidence="1" id="KW-0472">Membrane</keyword>
<organism evidence="2">
    <name type="scientific">bioreactor metagenome</name>
    <dbReference type="NCBI Taxonomy" id="1076179"/>
    <lineage>
        <taxon>unclassified sequences</taxon>
        <taxon>metagenomes</taxon>
        <taxon>ecological metagenomes</taxon>
    </lineage>
</organism>
<keyword evidence="1" id="KW-0812">Transmembrane</keyword>
<proteinExistence type="predicted"/>
<dbReference type="InterPro" id="IPR022121">
    <property type="entry name" value="Peptidase_M73_camelysin"/>
</dbReference>